<dbReference type="AlphaFoldDB" id="A0A1E1JVM0"/>
<comment type="caution">
    <text evidence="1">The sequence shown here is derived from an EMBL/GenBank/DDBJ whole genome shotgun (WGS) entry which is preliminary data.</text>
</comment>
<sequence>MENTRADRLSDSDMLSKPLFVPKGSVSDMVAVYIPARSSSSYSDLRYIGYSRTPPRTAG</sequence>
<proteinExistence type="predicted"/>
<dbReference type="InParanoid" id="A0A1E1JVM0"/>
<name>A0A1E1JVM0_9HELO</name>
<evidence type="ECO:0000313" key="1">
    <source>
        <dbReference type="EMBL" id="CZS89927.1"/>
    </source>
</evidence>
<evidence type="ECO:0000313" key="2">
    <source>
        <dbReference type="Proteomes" id="UP000178129"/>
    </source>
</evidence>
<gene>
    <name evidence="1" type="ORF">RCO7_14011</name>
</gene>
<protein>
    <submittedName>
        <fullName evidence="1">Uncharacterized protein</fullName>
    </submittedName>
</protein>
<reference evidence="2" key="1">
    <citation type="submission" date="2016-03" db="EMBL/GenBank/DDBJ databases">
        <authorList>
            <person name="Ploux O."/>
        </authorList>
    </citation>
    <scope>NUCLEOTIDE SEQUENCE [LARGE SCALE GENOMIC DNA]</scope>
    <source>
        <strain evidence="2">UK7</strain>
    </source>
</reference>
<organism evidence="1 2">
    <name type="scientific">Rhynchosporium graminicola</name>
    <dbReference type="NCBI Taxonomy" id="2792576"/>
    <lineage>
        <taxon>Eukaryota</taxon>
        <taxon>Fungi</taxon>
        <taxon>Dikarya</taxon>
        <taxon>Ascomycota</taxon>
        <taxon>Pezizomycotina</taxon>
        <taxon>Leotiomycetes</taxon>
        <taxon>Helotiales</taxon>
        <taxon>Ploettnerulaceae</taxon>
        <taxon>Rhynchosporium</taxon>
    </lineage>
</organism>
<keyword evidence="2" id="KW-1185">Reference proteome</keyword>
<accession>A0A1E1JVM0</accession>
<dbReference type="Proteomes" id="UP000178129">
    <property type="component" value="Unassembled WGS sequence"/>
</dbReference>
<dbReference type="EMBL" id="FJUW01000003">
    <property type="protein sequence ID" value="CZS89927.1"/>
    <property type="molecule type" value="Genomic_DNA"/>
</dbReference>